<dbReference type="InterPro" id="IPR002197">
    <property type="entry name" value="HTH_Fis"/>
</dbReference>
<dbReference type="Gene3D" id="3.40.50.300">
    <property type="entry name" value="P-loop containing nucleotide triphosphate hydrolases"/>
    <property type="match status" value="1"/>
</dbReference>
<evidence type="ECO:0000256" key="3">
    <source>
        <dbReference type="ARBA" id="ARBA00023015"/>
    </source>
</evidence>
<dbReference type="SUPFAM" id="SSF55781">
    <property type="entry name" value="GAF domain-like"/>
    <property type="match status" value="1"/>
</dbReference>
<evidence type="ECO:0000256" key="6">
    <source>
        <dbReference type="SAM" id="MobiDB-lite"/>
    </source>
</evidence>
<dbReference type="InterPro" id="IPR058031">
    <property type="entry name" value="AAA_lid_NorR"/>
</dbReference>
<keyword evidence="4" id="KW-0238">DNA-binding</keyword>
<dbReference type="InterPro" id="IPR003018">
    <property type="entry name" value="GAF"/>
</dbReference>
<dbReference type="InterPro" id="IPR027417">
    <property type="entry name" value="P-loop_NTPase"/>
</dbReference>
<keyword evidence="9" id="KW-1185">Reference proteome</keyword>
<dbReference type="Pfam" id="PF25601">
    <property type="entry name" value="AAA_lid_14"/>
    <property type="match status" value="1"/>
</dbReference>
<dbReference type="CDD" id="cd00009">
    <property type="entry name" value="AAA"/>
    <property type="match status" value="1"/>
</dbReference>
<dbReference type="GO" id="GO:0006355">
    <property type="term" value="P:regulation of DNA-templated transcription"/>
    <property type="evidence" value="ECO:0007669"/>
    <property type="project" value="InterPro"/>
</dbReference>
<organism evidence="8 9">
    <name type="scientific">Marinobacterium stanieri</name>
    <dbReference type="NCBI Taxonomy" id="49186"/>
    <lineage>
        <taxon>Bacteria</taxon>
        <taxon>Pseudomonadati</taxon>
        <taxon>Pseudomonadota</taxon>
        <taxon>Gammaproteobacteria</taxon>
        <taxon>Oceanospirillales</taxon>
        <taxon>Oceanospirillaceae</taxon>
        <taxon>Marinobacterium</taxon>
    </lineage>
</organism>
<sequence>MGTDNSSHSQLMHHQGVGSASPPAIRGSWARCIDQYRLEPGRDLLPPRLSDAEVKQHRHELDSLLHAAEPVFQRLSRFGGGNGYCVLVTNRQGVVLRQYIDPQQGRELAEKELSVGTVWTENLVGTNGVGTCLATGEALTVHAAEHFGRELRNFSCSTAPLISPHGDMIGALDISTFAQENRTLVGLAQNLVCDSADQIEAAMFRYSFRAVHVFAVANHSQVSSEHCTALLACNDSGTLIGATTQALMLLGVAERALLMGQNLCSLAGVALDRALLKPNELEWASGSTAPLWLVPTAPKVVKTQDSSVPARTPETDHESTSLLDRLAGSDHRLRRNAHISRRVINRNINILLQGETGTGKEVWAKALHESSHRRDKPFVTLNCAAIPESLIESELFGYSAGTFTGALKGGKVGKVQASSGGTLFLDEIGDMPLALQARLLRVLAEGEITPLGEVQPVPLDLHVISATHRDLRQLVQEGQFREDLFYRISGVALELPGLRQRADKAALISQLVSELSDKAIELDAQAFDVLAQYGWPGNIRQLKSVLEFALCMCDSNVIRVEDLPEELMQSELQIQRQQRSHLSETQPLRHEPVVAGMASEQERNRILGALEENRWVVSRAATALGMSRSTLHRKIKKLGIR</sequence>
<evidence type="ECO:0000313" key="9">
    <source>
        <dbReference type="Proteomes" id="UP000186895"/>
    </source>
</evidence>
<dbReference type="Gene3D" id="1.10.8.60">
    <property type="match status" value="1"/>
</dbReference>
<accession>A0A1N6NZ07</accession>
<name>A0A1N6NZ07_9GAMM</name>
<dbReference type="GO" id="GO:0005524">
    <property type="term" value="F:ATP binding"/>
    <property type="evidence" value="ECO:0007669"/>
    <property type="project" value="UniProtKB-KW"/>
</dbReference>
<feature type="domain" description="Sigma-54 factor interaction" evidence="7">
    <location>
        <begin position="326"/>
        <end position="551"/>
    </location>
</feature>
<keyword evidence="2" id="KW-0067">ATP-binding</keyword>
<gene>
    <name evidence="8" type="ORF">SAMN05421647_101657</name>
</gene>
<dbReference type="PANTHER" id="PTHR32071:SF77">
    <property type="entry name" value="TRANSCRIPTIONAL REGULATORY PROTEIN"/>
    <property type="match status" value="1"/>
</dbReference>
<dbReference type="Proteomes" id="UP000186895">
    <property type="component" value="Unassembled WGS sequence"/>
</dbReference>
<evidence type="ECO:0000256" key="5">
    <source>
        <dbReference type="ARBA" id="ARBA00023163"/>
    </source>
</evidence>
<dbReference type="Gene3D" id="3.30.450.40">
    <property type="match status" value="1"/>
</dbReference>
<dbReference type="InterPro" id="IPR025943">
    <property type="entry name" value="Sigma_54_int_dom_ATP-bd_2"/>
</dbReference>
<keyword evidence="3" id="KW-0805">Transcription regulation</keyword>
<protein>
    <submittedName>
        <fullName evidence="8">Transcriptional regulator of acetoin/glycerol metabolism</fullName>
    </submittedName>
</protein>
<dbReference type="SUPFAM" id="SSF46689">
    <property type="entry name" value="Homeodomain-like"/>
    <property type="match status" value="1"/>
</dbReference>
<dbReference type="Pfam" id="PF01590">
    <property type="entry name" value="GAF"/>
    <property type="match status" value="1"/>
</dbReference>
<evidence type="ECO:0000313" key="8">
    <source>
        <dbReference type="EMBL" id="SIP97319.1"/>
    </source>
</evidence>
<dbReference type="PROSITE" id="PS00676">
    <property type="entry name" value="SIGMA54_INTERACT_2"/>
    <property type="match status" value="1"/>
</dbReference>
<evidence type="ECO:0000256" key="4">
    <source>
        <dbReference type="ARBA" id="ARBA00023125"/>
    </source>
</evidence>
<evidence type="ECO:0000256" key="1">
    <source>
        <dbReference type="ARBA" id="ARBA00022741"/>
    </source>
</evidence>
<feature type="region of interest" description="Disordered" evidence="6">
    <location>
        <begin position="1"/>
        <end position="23"/>
    </location>
</feature>
<dbReference type="Gene3D" id="1.10.10.60">
    <property type="entry name" value="Homeodomain-like"/>
    <property type="match status" value="1"/>
</dbReference>
<dbReference type="EMBL" id="FTMN01000001">
    <property type="protein sequence ID" value="SIP97319.1"/>
    <property type="molecule type" value="Genomic_DNA"/>
</dbReference>
<dbReference type="PRINTS" id="PR01590">
    <property type="entry name" value="HTHFIS"/>
</dbReference>
<dbReference type="PANTHER" id="PTHR32071">
    <property type="entry name" value="TRANSCRIPTIONAL REGULATORY PROTEIN"/>
    <property type="match status" value="1"/>
</dbReference>
<dbReference type="InterPro" id="IPR002078">
    <property type="entry name" value="Sigma_54_int"/>
</dbReference>
<dbReference type="InterPro" id="IPR003593">
    <property type="entry name" value="AAA+_ATPase"/>
</dbReference>
<feature type="compositionally biased region" description="Polar residues" evidence="6">
    <location>
        <begin position="1"/>
        <end position="12"/>
    </location>
</feature>
<evidence type="ECO:0000259" key="7">
    <source>
        <dbReference type="PROSITE" id="PS50045"/>
    </source>
</evidence>
<dbReference type="Pfam" id="PF00158">
    <property type="entry name" value="Sigma54_activat"/>
    <property type="match status" value="1"/>
</dbReference>
<dbReference type="FunFam" id="3.40.50.300:FF:000006">
    <property type="entry name" value="DNA-binding transcriptional regulator NtrC"/>
    <property type="match status" value="1"/>
</dbReference>
<dbReference type="GO" id="GO:0043565">
    <property type="term" value="F:sequence-specific DNA binding"/>
    <property type="evidence" value="ECO:0007669"/>
    <property type="project" value="InterPro"/>
</dbReference>
<dbReference type="SMART" id="SM00382">
    <property type="entry name" value="AAA"/>
    <property type="match status" value="1"/>
</dbReference>
<dbReference type="Pfam" id="PF02954">
    <property type="entry name" value="HTH_8"/>
    <property type="match status" value="1"/>
</dbReference>
<dbReference type="STRING" id="49186.SAMN05421647_101657"/>
<dbReference type="PROSITE" id="PS50045">
    <property type="entry name" value="SIGMA54_INTERACT_4"/>
    <property type="match status" value="1"/>
</dbReference>
<dbReference type="eggNOG" id="COG3284">
    <property type="taxonomic scope" value="Bacteria"/>
</dbReference>
<dbReference type="SUPFAM" id="SSF52540">
    <property type="entry name" value="P-loop containing nucleoside triphosphate hydrolases"/>
    <property type="match status" value="1"/>
</dbReference>
<keyword evidence="1" id="KW-0547">Nucleotide-binding</keyword>
<dbReference type="InterPro" id="IPR009057">
    <property type="entry name" value="Homeodomain-like_sf"/>
</dbReference>
<proteinExistence type="predicted"/>
<keyword evidence="5" id="KW-0804">Transcription</keyword>
<dbReference type="AlphaFoldDB" id="A0A1N6NZ07"/>
<reference evidence="8 9" key="1">
    <citation type="submission" date="2017-01" db="EMBL/GenBank/DDBJ databases">
        <authorList>
            <person name="Mah S.A."/>
            <person name="Swanson W.J."/>
            <person name="Moy G.W."/>
            <person name="Vacquier V.D."/>
        </authorList>
    </citation>
    <scope>NUCLEOTIDE SEQUENCE [LARGE SCALE GENOMIC DNA]</scope>
    <source>
        <strain evidence="8 9">DSM 7027</strain>
    </source>
</reference>
<evidence type="ECO:0000256" key="2">
    <source>
        <dbReference type="ARBA" id="ARBA00022840"/>
    </source>
</evidence>
<dbReference type="InterPro" id="IPR029016">
    <property type="entry name" value="GAF-like_dom_sf"/>
</dbReference>